<keyword evidence="9 11" id="KW-0408">Iron</keyword>
<evidence type="ECO:0000256" key="5">
    <source>
        <dbReference type="ARBA" id="ARBA00022723"/>
    </source>
</evidence>
<proteinExistence type="inferred from homology"/>
<accession>A0A1H4H902</accession>
<organism evidence="15 16">
    <name type="scientific">Thalassobacillus cyri</name>
    <dbReference type="NCBI Taxonomy" id="571932"/>
    <lineage>
        <taxon>Bacteria</taxon>
        <taxon>Bacillati</taxon>
        <taxon>Bacillota</taxon>
        <taxon>Bacilli</taxon>
        <taxon>Bacillales</taxon>
        <taxon>Bacillaceae</taxon>
        <taxon>Thalassobacillus</taxon>
    </lineage>
</organism>
<dbReference type="GO" id="GO:0009055">
    <property type="term" value="F:electron transfer activity"/>
    <property type="evidence" value="ECO:0007669"/>
    <property type="project" value="UniProtKB-UniRule"/>
</dbReference>
<dbReference type="Pfam" id="PF10418">
    <property type="entry name" value="DHODB_Fe-S_bind"/>
    <property type="match status" value="1"/>
</dbReference>
<dbReference type="PROSITE" id="PS51384">
    <property type="entry name" value="FAD_FR"/>
    <property type="match status" value="1"/>
</dbReference>
<dbReference type="Gene3D" id="3.40.50.80">
    <property type="entry name" value="Nucleotide-binding domain of ferredoxin-NADP reductase (FNR) module"/>
    <property type="match status" value="1"/>
</dbReference>
<dbReference type="SUPFAM" id="SSF63380">
    <property type="entry name" value="Riboflavin synthase domain-like"/>
    <property type="match status" value="1"/>
</dbReference>
<dbReference type="EMBL" id="FNQR01000023">
    <property type="protein sequence ID" value="SEB17558.1"/>
    <property type="molecule type" value="Genomic_DNA"/>
</dbReference>
<keyword evidence="3 11" id="KW-0285">Flavoprotein</keyword>
<dbReference type="InterPro" id="IPR050353">
    <property type="entry name" value="PyrK_electron_transfer"/>
</dbReference>
<protein>
    <recommendedName>
        <fullName evidence="11">Dihydroorotate dehydrogenase B (NAD(+)), electron transfer subunit</fullName>
    </recommendedName>
    <alternativeName>
        <fullName evidence="11">Dihydroorotate oxidase B, electron transfer subunit</fullName>
    </alternativeName>
</protein>
<dbReference type="InterPro" id="IPR023455">
    <property type="entry name" value="Dihydroorotate_DHASE_ETsu"/>
</dbReference>
<evidence type="ECO:0000256" key="10">
    <source>
        <dbReference type="ARBA" id="ARBA00023014"/>
    </source>
</evidence>
<feature type="binding site" evidence="11 13">
    <location>
        <position position="223"/>
    </location>
    <ligand>
        <name>[2Fe-2S] cluster</name>
        <dbReference type="ChEBI" id="CHEBI:190135"/>
    </ligand>
</feature>
<evidence type="ECO:0000256" key="6">
    <source>
        <dbReference type="ARBA" id="ARBA00022827"/>
    </source>
</evidence>
<keyword evidence="10 11" id="KW-0411">Iron-sulfur</keyword>
<keyword evidence="8 11" id="KW-0249">Electron transport</keyword>
<dbReference type="GO" id="GO:0051537">
    <property type="term" value="F:2 iron, 2 sulfur cluster binding"/>
    <property type="evidence" value="ECO:0007669"/>
    <property type="project" value="UniProtKB-KW"/>
</dbReference>
<evidence type="ECO:0000256" key="11">
    <source>
        <dbReference type="HAMAP-Rule" id="MF_01211"/>
    </source>
</evidence>
<dbReference type="UniPathway" id="UPA00070">
    <property type="reaction ID" value="UER00945"/>
</dbReference>
<evidence type="ECO:0000256" key="9">
    <source>
        <dbReference type="ARBA" id="ARBA00023004"/>
    </source>
</evidence>
<dbReference type="InterPro" id="IPR017927">
    <property type="entry name" value="FAD-bd_FR_type"/>
</dbReference>
<keyword evidence="16" id="KW-1185">Reference proteome</keyword>
<keyword evidence="7 11" id="KW-0665">Pyrimidine biosynthesis</keyword>
<comment type="similarity">
    <text evidence="1 11">Belongs to the PyrK family.</text>
</comment>
<evidence type="ECO:0000256" key="3">
    <source>
        <dbReference type="ARBA" id="ARBA00022630"/>
    </source>
</evidence>
<dbReference type="Proteomes" id="UP000198584">
    <property type="component" value="Unassembled WGS sequence"/>
</dbReference>
<dbReference type="InterPro" id="IPR012165">
    <property type="entry name" value="Cyt_c3_hydrogenase_gsu"/>
</dbReference>
<keyword evidence="5 11" id="KW-0479">Metal-binding</keyword>
<dbReference type="Gene3D" id="2.10.240.10">
    <property type="entry name" value="Dihydroorotate dehydrogenase, electron transfer subunit"/>
    <property type="match status" value="1"/>
</dbReference>
<dbReference type="GO" id="GO:0044205">
    <property type="term" value="P:'de novo' UMP biosynthetic process"/>
    <property type="evidence" value="ECO:0007669"/>
    <property type="project" value="UniProtKB-UniRule"/>
</dbReference>
<dbReference type="InterPro" id="IPR039261">
    <property type="entry name" value="FNR_nucleotide-bd"/>
</dbReference>
<dbReference type="InterPro" id="IPR017938">
    <property type="entry name" value="Riboflavin_synthase-like_b-brl"/>
</dbReference>
<dbReference type="InterPro" id="IPR037117">
    <property type="entry name" value="Dihydroorotate_DH_ele_sf"/>
</dbReference>
<feature type="binding site" evidence="11 12">
    <location>
        <begin position="51"/>
        <end position="54"/>
    </location>
    <ligand>
        <name>FAD</name>
        <dbReference type="ChEBI" id="CHEBI:57692"/>
    </ligand>
</feature>
<evidence type="ECO:0000259" key="14">
    <source>
        <dbReference type="PROSITE" id="PS51384"/>
    </source>
</evidence>
<evidence type="ECO:0000256" key="13">
    <source>
        <dbReference type="PIRSR" id="PIRSR006816-2"/>
    </source>
</evidence>
<dbReference type="PIRSF" id="PIRSF006816">
    <property type="entry name" value="Cyc3_hyd_g"/>
    <property type="match status" value="1"/>
</dbReference>
<evidence type="ECO:0000256" key="4">
    <source>
        <dbReference type="ARBA" id="ARBA00022714"/>
    </source>
</evidence>
<comment type="pathway">
    <text evidence="11">Pyrimidine metabolism; UMP biosynthesis via de novo pathway; orotate from (S)-dihydroorotate (NAD(+) route): step 1/1.</text>
</comment>
<feature type="binding site" evidence="11 13">
    <location>
        <position position="218"/>
    </location>
    <ligand>
        <name>[2Fe-2S] cluster</name>
        <dbReference type="ChEBI" id="CHEBI:190135"/>
    </ligand>
</feature>
<dbReference type="GO" id="GO:0016491">
    <property type="term" value="F:oxidoreductase activity"/>
    <property type="evidence" value="ECO:0007669"/>
    <property type="project" value="InterPro"/>
</dbReference>
<keyword evidence="4 11" id="KW-0001">2Fe-2S</keyword>
<evidence type="ECO:0000313" key="15">
    <source>
        <dbReference type="EMBL" id="SEB17558.1"/>
    </source>
</evidence>
<dbReference type="NCBIfam" id="NF000799">
    <property type="entry name" value="PRK00054.1-4"/>
    <property type="match status" value="1"/>
</dbReference>
<feature type="binding site" evidence="11 13">
    <location>
        <position position="226"/>
    </location>
    <ligand>
        <name>[2Fe-2S] cluster</name>
        <dbReference type="ChEBI" id="CHEBI:190135"/>
    </ligand>
</feature>
<dbReference type="GO" id="GO:0050660">
    <property type="term" value="F:flavin adenine dinucleotide binding"/>
    <property type="evidence" value="ECO:0007669"/>
    <property type="project" value="InterPro"/>
</dbReference>
<dbReference type="Gene3D" id="2.40.30.10">
    <property type="entry name" value="Translation factors"/>
    <property type="match status" value="1"/>
</dbReference>
<reference evidence="15 16" key="1">
    <citation type="submission" date="2016-10" db="EMBL/GenBank/DDBJ databases">
        <authorList>
            <person name="de Groot N.N."/>
        </authorList>
    </citation>
    <scope>NUCLEOTIDE SEQUENCE [LARGE SCALE GENOMIC DNA]</scope>
    <source>
        <strain evidence="15 16">CCM7597</strain>
    </source>
</reference>
<dbReference type="PANTHER" id="PTHR43513">
    <property type="entry name" value="DIHYDROOROTATE DEHYDROGENASE B (NAD(+)), ELECTRON TRANSFER SUBUNIT"/>
    <property type="match status" value="1"/>
</dbReference>
<name>A0A1H4H902_9BACI</name>
<keyword evidence="6 11" id="KW-0274">FAD</keyword>
<evidence type="ECO:0000256" key="2">
    <source>
        <dbReference type="ARBA" id="ARBA00022448"/>
    </source>
</evidence>
<comment type="caution">
    <text evidence="11">Lacks conserved residue(s) required for the propagation of feature annotation.</text>
</comment>
<comment type="subunit">
    <text evidence="11">Heterotetramer of 2 PyrK and 2 PyrD type B subunits.</text>
</comment>
<keyword evidence="2 11" id="KW-0813">Transport</keyword>
<feature type="binding site" evidence="11 13">
    <location>
        <position position="242"/>
    </location>
    <ligand>
        <name>[2Fe-2S] cluster</name>
        <dbReference type="ChEBI" id="CHEBI:190135"/>
    </ligand>
</feature>
<dbReference type="HAMAP" id="MF_01211">
    <property type="entry name" value="DHODB_Fe_S_bind"/>
    <property type="match status" value="1"/>
</dbReference>
<evidence type="ECO:0000256" key="7">
    <source>
        <dbReference type="ARBA" id="ARBA00022975"/>
    </source>
</evidence>
<dbReference type="AlphaFoldDB" id="A0A1H4H902"/>
<evidence type="ECO:0000313" key="16">
    <source>
        <dbReference type="Proteomes" id="UP000198584"/>
    </source>
</evidence>
<dbReference type="PANTHER" id="PTHR43513:SF3">
    <property type="entry name" value="DIHYDROOROTATE DEHYDROGENASE B (NAD(+)), ELECTRON TRANSFER SUBUNIT-RELATED"/>
    <property type="match status" value="1"/>
</dbReference>
<feature type="domain" description="FAD-binding FR-type" evidence="14">
    <location>
        <begin position="2"/>
        <end position="100"/>
    </location>
</feature>
<dbReference type="InterPro" id="IPR019480">
    <property type="entry name" value="Dihydroorotate_DH_Fe-S-bd"/>
</dbReference>
<sequence>MMIREDMEILSHELVADKTYKMTLKGDMPSHVIQPGQFVHILIDSSDSLRRPISIADVDLTSGTLTILYKVLGKGTASMAEKPVGEHLDVLGPGGNGYPIEEVSASRALLVGGGIGVPPLYYLAKQLKEKGIDVTTVLGFQHADAVFFEDEFRELGEVIVATNDGSYGSKGFVTDILPSLDGRFDTYFSCGPAVMLKAVSETLDDFDGYLSIEERLGCGVGACFACVVPAPEGDAKGYRKICRDGPVFRTGEVIL</sequence>
<dbReference type="CDD" id="cd06218">
    <property type="entry name" value="DHOD_e_trans"/>
    <property type="match status" value="1"/>
</dbReference>
<dbReference type="STRING" id="571932.SAMN05421743_12366"/>
<feature type="binding site" evidence="11 12">
    <location>
        <begin position="75"/>
        <end position="76"/>
    </location>
    <ligand>
        <name>FAD</name>
        <dbReference type="ChEBI" id="CHEBI:57692"/>
    </ligand>
</feature>
<evidence type="ECO:0000256" key="8">
    <source>
        <dbReference type="ARBA" id="ARBA00022982"/>
    </source>
</evidence>
<evidence type="ECO:0000256" key="12">
    <source>
        <dbReference type="PIRSR" id="PIRSR006816-1"/>
    </source>
</evidence>
<dbReference type="RefSeq" id="WP_093046646.1">
    <property type="nucleotide sequence ID" value="NZ_FNQR01000023.1"/>
</dbReference>
<comment type="function">
    <text evidence="11">Responsible for channeling the electrons from the oxidation of dihydroorotate from the FMN redox center in the PyrD type B subunit to the ultimate electron acceptor NAD(+).</text>
</comment>
<gene>
    <name evidence="11" type="primary">pyrK</name>
    <name evidence="15" type="ORF">SAMN05421743_12366</name>
</gene>
<dbReference type="OrthoDB" id="9778346at2"/>
<evidence type="ECO:0000256" key="1">
    <source>
        <dbReference type="ARBA" id="ARBA00006422"/>
    </source>
</evidence>
<comment type="cofactor">
    <cofactor evidence="11 12">
        <name>FAD</name>
        <dbReference type="ChEBI" id="CHEBI:57692"/>
    </cofactor>
    <text evidence="11 12">Binds 1 FAD per subunit.</text>
</comment>
<comment type="cofactor">
    <cofactor evidence="11">
        <name>[2Fe-2S] cluster</name>
        <dbReference type="ChEBI" id="CHEBI:190135"/>
    </cofactor>
    <text evidence="11">Binds 1 [2Fe-2S] cluster per subunit.</text>
</comment>
<dbReference type="GO" id="GO:0046872">
    <property type="term" value="F:metal ion binding"/>
    <property type="evidence" value="ECO:0007669"/>
    <property type="project" value="UniProtKB-KW"/>
</dbReference>
<comment type="cofactor">
    <cofactor evidence="13">
        <name>[2Fe-2S] cluster</name>
        <dbReference type="ChEBI" id="CHEBI:190135"/>
    </cofactor>
    <text evidence="13">Binds 1 [2Fe-2S] cluster per subunit.</text>
</comment>
<dbReference type="NCBIfam" id="NF000797">
    <property type="entry name" value="PRK00054.1-2"/>
    <property type="match status" value="1"/>
</dbReference>
<dbReference type="SUPFAM" id="SSF52343">
    <property type="entry name" value="Ferredoxin reductase-like, C-terminal NADP-linked domain"/>
    <property type="match status" value="1"/>
</dbReference>